<dbReference type="Proteomes" id="UP000076603">
    <property type="component" value="Unassembled WGS sequence"/>
</dbReference>
<evidence type="ECO:0000313" key="2">
    <source>
        <dbReference type="Proteomes" id="UP000076603"/>
    </source>
</evidence>
<comment type="caution">
    <text evidence="1">The sequence shown here is derived from an EMBL/GenBank/DDBJ whole genome shotgun (WGS) entry which is preliminary data.</text>
</comment>
<organism evidence="1 2">
    <name type="scientific">Clostridium magnum DSM 2767</name>
    <dbReference type="NCBI Taxonomy" id="1121326"/>
    <lineage>
        <taxon>Bacteria</taxon>
        <taxon>Bacillati</taxon>
        <taxon>Bacillota</taxon>
        <taxon>Clostridia</taxon>
        <taxon>Eubacteriales</taxon>
        <taxon>Clostridiaceae</taxon>
        <taxon>Clostridium</taxon>
    </lineage>
</organism>
<reference evidence="1 2" key="1">
    <citation type="submission" date="2016-04" db="EMBL/GenBank/DDBJ databases">
        <title>Genome sequence of Clostridium magnum DSM 2767.</title>
        <authorList>
            <person name="Poehlein A."/>
            <person name="Uhlig R."/>
            <person name="Fischer R."/>
            <person name="Bahl H."/>
            <person name="Daniel R."/>
        </authorList>
    </citation>
    <scope>NUCLEOTIDE SEQUENCE [LARGE SCALE GENOMIC DNA]</scope>
    <source>
        <strain evidence="1 2">DSM 2767</strain>
    </source>
</reference>
<keyword evidence="2" id="KW-1185">Reference proteome</keyword>
<dbReference type="RefSeq" id="WP_242872944.1">
    <property type="nucleotide sequence ID" value="NZ_FQXL01000079.1"/>
</dbReference>
<name>A0A161YTG7_9CLOT</name>
<dbReference type="AlphaFoldDB" id="A0A161YTG7"/>
<sequence>MNIKKIFQKEKTYSFSEFFQIVKPKYSVLQITPDTSNRNYDTELVAKTIANMYRLPYQRITKEMKNKGFKVTYKLPEKASFIIDITKDDCKFYMLVPKQYSKLFIEKCSEVWKRATIQEVGEIQIPQDSEKYQLRYAKEDALSLKVNKKVNDPLNNILNVMGIMEKDDRINIIYNLAPINQSRWVGVYKETMKKINAGLPIEKEKFNPVVALKYIGIGIIKTIDFAFDILNDIVCDGKPIKNSEVAVTLVDKTSNLSKITHKKEGATVVDAQLVVLSKSEDKIRQENNAYAVLEAYKTIGEDNSLVYKKLNNKANINLNEYKLKGVETNRMSTLECNNLVQIPGRDLLERFKVNTKVNVLENPIPEELQQGYVYLGKATYKGKEYPAYMRNEYNFGNLALLLLSPQGGGKSTLIANMCKNANDNKECVIIMDYIKNCELADTVKMAVRKEDVIELDLSKKECFQGLGFNEVRSAGMEEFEMFKMANMKAEQTMAFVDSINTDGYPLTSKMRRVLSAAANIVYLRDGASIGDVIKCLQDYKKRHEYIDYVKNNLSEDGLNYYNDMVLALEELDDVEVETDRKTKEVLRREIVGTKESKIDGILDRINLIQENIYLKYMFNMSCDNNIDFVEAMEQGKVILIKMPEDAFNNTMVKNVLVTFFTSKIVLATKLRGALHEKPKRCNVYYDEIYQSPTAEHIICAVLSQLRKFGTKIVISAHYMNQLLPQLKYEIKASGASYMLLQGADKKNFEELKDELSPYELEDLLNLKQFHSLNLMRYEKGYAKFITALPKPLSKR</sequence>
<dbReference type="PATRIC" id="fig|1121326.3.peg.1416"/>
<evidence type="ECO:0000313" key="1">
    <source>
        <dbReference type="EMBL" id="KZL94392.1"/>
    </source>
</evidence>
<gene>
    <name evidence="1" type="ORF">CLMAG_14450</name>
</gene>
<dbReference type="InterPro" id="IPR027417">
    <property type="entry name" value="P-loop_NTPase"/>
</dbReference>
<accession>A0A161YTG7</accession>
<protein>
    <submittedName>
        <fullName evidence="1">AAA-like domain protein</fullName>
    </submittedName>
</protein>
<proteinExistence type="predicted"/>
<dbReference type="EMBL" id="LWAE01000001">
    <property type="protein sequence ID" value="KZL94392.1"/>
    <property type="molecule type" value="Genomic_DNA"/>
</dbReference>
<dbReference type="STRING" id="1121326.CLMAG_14450"/>
<dbReference type="SUPFAM" id="SSF52540">
    <property type="entry name" value="P-loop containing nucleoside triphosphate hydrolases"/>
    <property type="match status" value="1"/>
</dbReference>